<organism evidence="1 2">
    <name type="scientific">candidate division Kazan bacterium</name>
    <dbReference type="NCBI Taxonomy" id="2202143"/>
    <lineage>
        <taxon>Bacteria</taxon>
        <taxon>Bacteria division Kazan-3B-28</taxon>
    </lineage>
</organism>
<reference evidence="1 2" key="1">
    <citation type="submission" date="2018-06" db="EMBL/GenBank/DDBJ databases">
        <title>Extensive metabolic versatility and redundancy in microbially diverse, dynamic hydrothermal sediments.</title>
        <authorList>
            <person name="Dombrowski N."/>
            <person name="Teske A."/>
            <person name="Baker B.J."/>
        </authorList>
    </citation>
    <scope>NUCLEOTIDE SEQUENCE [LARGE SCALE GENOMIC DNA]</scope>
    <source>
        <strain evidence="1">B79_G16</strain>
    </source>
</reference>
<gene>
    <name evidence="1" type="ORF">DRH29_05090</name>
</gene>
<accession>A0A420ZBC3</accession>
<protein>
    <submittedName>
        <fullName evidence="1">Uncharacterized protein</fullName>
    </submittedName>
</protein>
<comment type="caution">
    <text evidence="1">The sequence shown here is derived from an EMBL/GenBank/DDBJ whole genome shotgun (WGS) entry which is preliminary data.</text>
</comment>
<name>A0A420ZBC3_UNCK3</name>
<dbReference type="Proteomes" id="UP000281261">
    <property type="component" value="Unassembled WGS sequence"/>
</dbReference>
<dbReference type="EMBL" id="QMNG01000077">
    <property type="protein sequence ID" value="RLC36183.1"/>
    <property type="molecule type" value="Genomic_DNA"/>
</dbReference>
<evidence type="ECO:0000313" key="2">
    <source>
        <dbReference type="Proteomes" id="UP000281261"/>
    </source>
</evidence>
<dbReference type="AlphaFoldDB" id="A0A420ZBC3"/>
<sequence length="95" mass="10394">MSWGFVLPGRENGKFVWGNSRAMIQVHSTQRILSRAEAQGRGGWDGVNCVVLCGFVALCEALFVPVRGAGREPVVPMSVNLHLGAWTRGLRTAWN</sequence>
<proteinExistence type="predicted"/>
<evidence type="ECO:0000313" key="1">
    <source>
        <dbReference type="EMBL" id="RLC36183.1"/>
    </source>
</evidence>